<dbReference type="Proteomes" id="UP000202440">
    <property type="component" value="Chromosome"/>
</dbReference>
<sequence>MKQLLVELVASDTSRHTLTIKEIDAQKLPPKPKFFAARETIEGIDTDGNGVRDEVEHGLYELYGENHQLFRASYWTAYQYQSLLISADEKDLIKQGQNDREFMILTSCFTLYSGAGIYETGDYSSEIKALVVNTPERKTALGRANVWLGKQRRRAVMASKEECEQYDF</sequence>
<evidence type="ECO:0000313" key="1">
    <source>
        <dbReference type="EMBL" id="ASP38318.1"/>
    </source>
</evidence>
<proteinExistence type="predicted"/>
<evidence type="ECO:0000313" key="2">
    <source>
        <dbReference type="Proteomes" id="UP000202440"/>
    </source>
</evidence>
<protein>
    <submittedName>
        <fullName evidence="1">Uncharacterized protein</fullName>
    </submittedName>
</protein>
<dbReference type="EMBL" id="CP022530">
    <property type="protein sequence ID" value="ASP38318.1"/>
    <property type="molecule type" value="Genomic_DNA"/>
</dbReference>
<dbReference type="RefSeq" id="WP_094059514.1">
    <property type="nucleotide sequence ID" value="NZ_CP022530.1"/>
</dbReference>
<keyword evidence="2" id="KW-1185">Reference proteome</keyword>
<reference evidence="1 2" key="1">
    <citation type="submission" date="2017-07" db="EMBL/GenBank/DDBJ databases">
        <title>Annotated genome sequence of Bacterioplanes sanyensis isolated from Red Sea.</title>
        <authorList>
            <person name="Rehman Z.U."/>
        </authorList>
    </citation>
    <scope>NUCLEOTIDE SEQUENCE [LARGE SCALE GENOMIC DNA]</scope>
    <source>
        <strain evidence="1 2">NV9</strain>
    </source>
</reference>
<accession>A0A222FH55</accession>
<name>A0A222FH55_9GAMM</name>
<dbReference type="KEGG" id="bsan:CHH28_06325"/>
<dbReference type="AlphaFoldDB" id="A0A222FH55"/>
<dbReference type="OrthoDB" id="7066734at2"/>
<gene>
    <name evidence="1" type="ORF">CHH28_06325</name>
</gene>
<organism evidence="1 2">
    <name type="scientific">Bacterioplanes sanyensis</name>
    <dbReference type="NCBI Taxonomy" id="1249553"/>
    <lineage>
        <taxon>Bacteria</taxon>
        <taxon>Pseudomonadati</taxon>
        <taxon>Pseudomonadota</taxon>
        <taxon>Gammaproteobacteria</taxon>
        <taxon>Oceanospirillales</taxon>
        <taxon>Oceanospirillaceae</taxon>
        <taxon>Bacterioplanes</taxon>
    </lineage>
</organism>